<proteinExistence type="predicted"/>
<accession>D2B8Q0</accession>
<reference evidence="1 2" key="1">
    <citation type="journal article" date="2010" name="Stand. Genomic Sci.">
        <title>Complete genome sequence of Streptosporangium roseum type strain (NI 9100).</title>
        <authorList>
            <person name="Nolan M."/>
            <person name="Sikorski J."/>
            <person name="Jando M."/>
            <person name="Lucas S."/>
            <person name="Lapidus A."/>
            <person name="Glavina Del Rio T."/>
            <person name="Chen F."/>
            <person name="Tice H."/>
            <person name="Pitluck S."/>
            <person name="Cheng J.F."/>
            <person name="Chertkov O."/>
            <person name="Sims D."/>
            <person name="Meincke L."/>
            <person name="Brettin T."/>
            <person name="Han C."/>
            <person name="Detter J.C."/>
            <person name="Bruce D."/>
            <person name="Goodwin L."/>
            <person name="Land M."/>
            <person name="Hauser L."/>
            <person name="Chang Y.J."/>
            <person name="Jeffries C.D."/>
            <person name="Ivanova N."/>
            <person name="Mavromatis K."/>
            <person name="Mikhailova N."/>
            <person name="Chen A."/>
            <person name="Palaniappan K."/>
            <person name="Chain P."/>
            <person name="Rohde M."/>
            <person name="Goker M."/>
            <person name="Bristow J."/>
            <person name="Eisen J.A."/>
            <person name="Markowitz V."/>
            <person name="Hugenholtz P."/>
            <person name="Kyrpides N.C."/>
            <person name="Klenk H.P."/>
        </authorList>
    </citation>
    <scope>NUCLEOTIDE SEQUENCE [LARGE SCALE GENOMIC DNA]</scope>
    <source>
        <strain evidence="2">ATCC 12428 / DSM 43021 / JCM 3005 / NI 9100</strain>
    </source>
</reference>
<dbReference type="Proteomes" id="UP000002029">
    <property type="component" value="Chromosome"/>
</dbReference>
<evidence type="ECO:0000313" key="2">
    <source>
        <dbReference type="Proteomes" id="UP000002029"/>
    </source>
</evidence>
<name>D2B8Q0_STRRD</name>
<protein>
    <recommendedName>
        <fullName evidence="3">Ferrous iron transport protein A</fullName>
    </recommendedName>
</protein>
<organism evidence="1 2">
    <name type="scientific">Streptosporangium roseum (strain ATCC 12428 / DSM 43021 / JCM 3005 / KCTC 9067 / NCIMB 10171 / NRRL 2505 / NI 9100)</name>
    <dbReference type="NCBI Taxonomy" id="479432"/>
    <lineage>
        <taxon>Bacteria</taxon>
        <taxon>Bacillati</taxon>
        <taxon>Actinomycetota</taxon>
        <taxon>Actinomycetes</taxon>
        <taxon>Streptosporangiales</taxon>
        <taxon>Streptosporangiaceae</taxon>
        <taxon>Streptosporangium</taxon>
    </lineage>
</organism>
<sequence>MIPGPAPVPDAASAREREAVERILGRPLSQSWPAGALAPGSRVVVLRDPAWDGPWKIEFQGTIDAMGAPEPVQHPHAHPGELTYWVTFDAPQRDSDGCGPYRKAQIWGRYLRSEPDPEVGA</sequence>
<keyword evidence="2" id="KW-1185">Reference proteome</keyword>
<dbReference type="eggNOG" id="ENOG5034C3Q">
    <property type="taxonomic scope" value="Bacteria"/>
</dbReference>
<evidence type="ECO:0008006" key="3">
    <source>
        <dbReference type="Google" id="ProtNLM"/>
    </source>
</evidence>
<dbReference type="AlphaFoldDB" id="D2B8Q0"/>
<dbReference type="HOGENOM" id="CLU_165547_0_0_11"/>
<dbReference type="EMBL" id="CP001814">
    <property type="protein sequence ID" value="ACZ87860.1"/>
    <property type="molecule type" value="Genomic_DNA"/>
</dbReference>
<gene>
    <name evidence="1" type="ordered locus">Sros_5071</name>
</gene>
<dbReference type="KEGG" id="sro:Sros_5071"/>
<evidence type="ECO:0000313" key="1">
    <source>
        <dbReference type="EMBL" id="ACZ87860.1"/>
    </source>
</evidence>